<evidence type="ECO:0000313" key="3">
    <source>
        <dbReference type="Proteomes" id="UP001166291"/>
    </source>
</evidence>
<dbReference type="InterPro" id="IPR007345">
    <property type="entry name" value="Polysacch_pyruvyl_Trfase"/>
</dbReference>
<reference evidence="2" key="1">
    <citation type="submission" date="2021-07" db="EMBL/GenBank/DDBJ databases">
        <title>Zhongshania sp. CAU 1632 isolated from seawater.</title>
        <authorList>
            <person name="Kim W."/>
        </authorList>
    </citation>
    <scope>NUCLEOTIDE SEQUENCE</scope>
    <source>
        <strain evidence="2">CAU 1632</strain>
    </source>
</reference>
<keyword evidence="2" id="KW-0808">Transferase</keyword>
<dbReference type="PANTHER" id="PTHR36836">
    <property type="entry name" value="COLANIC ACID BIOSYNTHESIS PROTEIN WCAK"/>
    <property type="match status" value="1"/>
</dbReference>
<protein>
    <submittedName>
        <fullName evidence="2">Polysaccharide pyruvyl transferase family protein</fullName>
    </submittedName>
</protein>
<dbReference type="GO" id="GO:0016740">
    <property type="term" value="F:transferase activity"/>
    <property type="evidence" value="ECO:0007669"/>
    <property type="project" value="UniProtKB-KW"/>
</dbReference>
<organism evidence="2 3">
    <name type="scientific">Zhongshania aquimaris</name>
    <dbReference type="NCBI Taxonomy" id="2857107"/>
    <lineage>
        <taxon>Bacteria</taxon>
        <taxon>Pseudomonadati</taxon>
        <taxon>Pseudomonadota</taxon>
        <taxon>Gammaproteobacteria</taxon>
        <taxon>Cellvibrionales</taxon>
        <taxon>Spongiibacteraceae</taxon>
        <taxon>Zhongshania</taxon>
    </lineage>
</organism>
<feature type="domain" description="Polysaccharide pyruvyl transferase" evidence="1">
    <location>
        <begin position="34"/>
        <end position="321"/>
    </location>
</feature>
<keyword evidence="3" id="KW-1185">Reference proteome</keyword>
<comment type="caution">
    <text evidence="2">The sequence shown here is derived from an EMBL/GenBank/DDBJ whole genome shotgun (WGS) entry which is preliminary data.</text>
</comment>
<accession>A0ABS6VRC7</accession>
<dbReference type="Pfam" id="PF04230">
    <property type="entry name" value="PS_pyruv_trans"/>
    <property type="match status" value="1"/>
</dbReference>
<sequence length="392" mass="43121">MKIGLMWHSFGNGNLGVVALSISNMSIISEAAESLGVTPEFIVFGPKLQSGGKLELDDISNVKYVELSMPVLFSSKVLRVVRELNCCDVLFDIGSGDSFSDIYGVKRFSKMIFSKFLIRNSTIKLIMSPQTIGPFKNRFFKWLAALSISRCRLVYARDKPSFDYARISMSCKNVQLSTDVALTMPYTVKNNLASTGSIRVGVNVSGLLMSGGYSGENQFELSVDYRVLMTDFISYLVSHKSVEVYLVSHVFGSGSMVAEDDYAAACELHNLYPSTILCGKYSDPREIKGLISEMDFFVAARMHASIAAFSSGVPVIPLAYSRKFKGLYGSLGYDRVVDMKSVNNDEALRALIDAFCDLEKVSGEVSISNANGRKVINTYKRDVQEVLRGCGA</sequence>
<dbReference type="PANTHER" id="PTHR36836:SF1">
    <property type="entry name" value="COLANIC ACID BIOSYNTHESIS PROTEIN WCAK"/>
    <property type="match status" value="1"/>
</dbReference>
<dbReference type="Proteomes" id="UP001166291">
    <property type="component" value="Unassembled WGS sequence"/>
</dbReference>
<proteinExistence type="predicted"/>
<dbReference type="RefSeq" id="WP_219043144.1">
    <property type="nucleotide sequence ID" value="NZ_JAHWDQ010000002.1"/>
</dbReference>
<gene>
    <name evidence="2" type="ORF">KXJ70_08835</name>
</gene>
<dbReference type="EMBL" id="JAHWDQ010000002">
    <property type="protein sequence ID" value="MBW2940878.1"/>
    <property type="molecule type" value="Genomic_DNA"/>
</dbReference>
<evidence type="ECO:0000259" key="1">
    <source>
        <dbReference type="Pfam" id="PF04230"/>
    </source>
</evidence>
<name>A0ABS6VRC7_9GAMM</name>
<evidence type="ECO:0000313" key="2">
    <source>
        <dbReference type="EMBL" id="MBW2940878.1"/>
    </source>
</evidence>